<dbReference type="AlphaFoldDB" id="A0A915JT73"/>
<accession>A0A915JT73</accession>
<evidence type="ECO:0000313" key="2">
    <source>
        <dbReference type="WBParaSite" id="nRc.2.0.1.t29264-RA"/>
    </source>
</evidence>
<keyword evidence="1" id="KW-1185">Reference proteome</keyword>
<protein>
    <submittedName>
        <fullName evidence="2">Uncharacterized protein</fullName>
    </submittedName>
</protein>
<name>A0A915JT73_ROMCU</name>
<reference evidence="2" key="1">
    <citation type="submission" date="2022-11" db="UniProtKB">
        <authorList>
            <consortium name="WormBaseParasite"/>
        </authorList>
    </citation>
    <scope>IDENTIFICATION</scope>
</reference>
<dbReference type="Proteomes" id="UP000887565">
    <property type="component" value="Unplaced"/>
</dbReference>
<evidence type="ECO:0000313" key="1">
    <source>
        <dbReference type="Proteomes" id="UP000887565"/>
    </source>
</evidence>
<sequence length="69" mass="8056">MPETSVTRLFLSDCVENPKYKINFVLEFNAAQTHNFPDWIFKLSDDLWNESITGNSKRFKDDKGDLVTQ</sequence>
<proteinExistence type="predicted"/>
<dbReference type="WBParaSite" id="nRc.2.0.1.t29264-RA">
    <property type="protein sequence ID" value="nRc.2.0.1.t29264-RA"/>
    <property type="gene ID" value="nRc.2.0.1.g29264"/>
</dbReference>
<organism evidence="1 2">
    <name type="scientific">Romanomermis culicivorax</name>
    <name type="common">Nematode worm</name>
    <dbReference type="NCBI Taxonomy" id="13658"/>
    <lineage>
        <taxon>Eukaryota</taxon>
        <taxon>Metazoa</taxon>
        <taxon>Ecdysozoa</taxon>
        <taxon>Nematoda</taxon>
        <taxon>Enoplea</taxon>
        <taxon>Dorylaimia</taxon>
        <taxon>Mermithida</taxon>
        <taxon>Mermithoidea</taxon>
        <taxon>Mermithidae</taxon>
        <taxon>Romanomermis</taxon>
    </lineage>
</organism>